<name>A0A1V0NHK8_LACLL</name>
<sequence length="50" mass="5830">MKFIKMDVISTEILPTWLVKPSRAEVRKILIVNESKAPKWHLRLKRGGKS</sequence>
<dbReference type="AlphaFoldDB" id="A0A1V0NHK8"/>
<protein>
    <submittedName>
        <fullName evidence="1">Prophage protein</fullName>
    </submittedName>
</protein>
<organism evidence="1 2">
    <name type="scientific">Lactococcus lactis subsp. lactis</name>
    <name type="common">Streptococcus lactis</name>
    <dbReference type="NCBI Taxonomy" id="1360"/>
    <lineage>
        <taxon>Bacteria</taxon>
        <taxon>Bacillati</taxon>
        <taxon>Bacillota</taxon>
        <taxon>Bacilli</taxon>
        <taxon>Lactobacillales</taxon>
        <taxon>Streptococcaceae</taxon>
        <taxon>Lactococcus</taxon>
    </lineage>
</organism>
<proteinExistence type="predicted"/>
<dbReference type="Proteomes" id="UP000192085">
    <property type="component" value="Chromosome"/>
</dbReference>
<accession>A0A1V0NHK8</accession>
<gene>
    <name evidence="1" type="ORF">LL275_1783</name>
</gene>
<reference evidence="1 2" key="1">
    <citation type="journal article" date="2017" name="BMC Genomics">
        <title>Comparative and functional genomics of the Lactococcus lactis taxon; insights into evolution and niche adaptation.</title>
        <authorList>
            <person name="Kelleher P."/>
            <person name="Bottacini F."/>
            <person name="Mahony J."/>
            <person name="Kilcawley K.N."/>
            <person name="van Sinderen D."/>
        </authorList>
    </citation>
    <scope>NUCLEOTIDE SEQUENCE [LARGE SCALE GENOMIC DNA]</scope>
    <source>
        <strain evidence="1 2">275</strain>
    </source>
</reference>
<evidence type="ECO:0000313" key="1">
    <source>
        <dbReference type="EMBL" id="ARD99410.1"/>
    </source>
</evidence>
<dbReference type="EMBL" id="CP015897">
    <property type="protein sequence ID" value="ARD99410.1"/>
    <property type="molecule type" value="Genomic_DNA"/>
</dbReference>
<evidence type="ECO:0000313" key="2">
    <source>
        <dbReference type="Proteomes" id="UP000192085"/>
    </source>
</evidence>